<dbReference type="InterPro" id="IPR001810">
    <property type="entry name" value="F-box_dom"/>
</dbReference>
<proteinExistence type="predicted"/>
<comment type="caution">
    <text evidence="2">The sequence shown here is derived from an EMBL/GenBank/DDBJ whole genome shotgun (WGS) entry which is preliminary data.</text>
</comment>
<dbReference type="EMBL" id="CM029048">
    <property type="protein sequence ID" value="KAG2579141.1"/>
    <property type="molecule type" value="Genomic_DNA"/>
</dbReference>
<dbReference type="PROSITE" id="PS50181">
    <property type="entry name" value="FBOX"/>
    <property type="match status" value="1"/>
</dbReference>
<dbReference type="SUPFAM" id="SSF50965">
    <property type="entry name" value="Galactose oxidase, central domain"/>
    <property type="match status" value="1"/>
</dbReference>
<dbReference type="Pfam" id="PF00646">
    <property type="entry name" value="F-box"/>
    <property type="match status" value="1"/>
</dbReference>
<name>A0A8T0R0T6_PANVG</name>
<gene>
    <name evidence="2" type="ORF">PVAP13_6NG238915</name>
</gene>
<reference evidence="2" key="1">
    <citation type="submission" date="2020-05" db="EMBL/GenBank/DDBJ databases">
        <title>WGS assembly of Panicum virgatum.</title>
        <authorList>
            <person name="Lovell J.T."/>
            <person name="Jenkins J."/>
            <person name="Shu S."/>
            <person name="Juenger T.E."/>
            <person name="Schmutz J."/>
        </authorList>
    </citation>
    <scope>NUCLEOTIDE SEQUENCE</scope>
    <source>
        <strain evidence="2">AP13</strain>
    </source>
</reference>
<feature type="domain" description="F-box" evidence="1">
    <location>
        <begin position="327"/>
        <end position="376"/>
    </location>
</feature>
<dbReference type="SUPFAM" id="SSF81383">
    <property type="entry name" value="F-box domain"/>
    <property type="match status" value="1"/>
</dbReference>
<dbReference type="InterPro" id="IPR036047">
    <property type="entry name" value="F-box-like_dom_sf"/>
</dbReference>
<keyword evidence="3" id="KW-1185">Reference proteome</keyword>
<accession>A0A8T0R0T6</accession>
<dbReference type="PANTHER" id="PTHR33127:SF97">
    <property type="entry name" value="OS08G0448300 PROTEIN"/>
    <property type="match status" value="1"/>
</dbReference>
<dbReference type="InterPro" id="IPR005174">
    <property type="entry name" value="KIB1-4_b-propeller"/>
</dbReference>
<evidence type="ECO:0000313" key="2">
    <source>
        <dbReference type="EMBL" id="KAG2579141.1"/>
    </source>
</evidence>
<protein>
    <recommendedName>
        <fullName evidence="1">F-box domain-containing protein</fullName>
    </recommendedName>
</protein>
<dbReference type="Gene3D" id="1.20.1280.50">
    <property type="match status" value="1"/>
</dbReference>
<dbReference type="Proteomes" id="UP000823388">
    <property type="component" value="Chromosome 6N"/>
</dbReference>
<dbReference type="AlphaFoldDB" id="A0A8T0R0T6"/>
<sequence length="672" mass="74987">MPGVGGSRNRPWLIQAHGRRWEAQTFVDMLDRSRHEVTIPEMQGKICLGCMHDGSWLLMLDEDTFDCFLLSVTPARAKIPLPPLRLASEYKGTCGVLGSAPDFTVVIASHPESDRSFLLCCRPGDGSWTDLLAGSNDAIKIDADVVAHAGKLYASTTSGDHLVAIDVAGGGVRTQLLRTGKVEEALRGSHASRLVESCGDIFALRMDYFGIRPSDSALTRIVVYRLDLSDWVWRRVESIGRDRAFLVSGDYALSCSAAAARLQGNCVHVMWSSCDCERLYKYCLDDMTITLDQILPEPTTPTCRAYWVVPIVILDTEFKEQPLMNTLLSNQDLPLELLESIASNLSLVDRLRFPAVCKSWSLITNPLEHAKVWPWLMHLPKPDGACKMFDPLRGKEYTLQVEAFETTSGDRLLCHSSKDGWVVASAEVHSEDVVIINPFTQDFVEPPALDSICYRFQGVTFSSSAPTSPECVVFGTCSSHSGKYAVVETWQSGEDAWSRLWMELEEPFHVAKGCLAVFNPSNNTWRMLGKPEPIYALNVFEDDHEGAKFCYLVELEGDLVSLFLRNADEPPRVFKLDQTKMAWVGVEDIGGAALFLDHRASFGVVSPEAGNGNKIFFPRNSEDGKQAAYYDLETKMYHPVFYGLKQPMYCVWVVPNLKPDEYASSNSEPYYF</sequence>
<dbReference type="Pfam" id="PF03478">
    <property type="entry name" value="Beta-prop_KIB1-4"/>
    <property type="match status" value="2"/>
</dbReference>
<evidence type="ECO:0000259" key="1">
    <source>
        <dbReference type="PROSITE" id="PS50181"/>
    </source>
</evidence>
<dbReference type="PANTHER" id="PTHR33127">
    <property type="entry name" value="TRANSMEMBRANE PROTEIN"/>
    <property type="match status" value="1"/>
</dbReference>
<evidence type="ECO:0000313" key="3">
    <source>
        <dbReference type="Proteomes" id="UP000823388"/>
    </source>
</evidence>
<dbReference type="CDD" id="cd09917">
    <property type="entry name" value="F-box_SF"/>
    <property type="match status" value="1"/>
</dbReference>
<dbReference type="InterPro" id="IPR011043">
    <property type="entry name" value="Gal_Oxase/kelch_b-propeller"/>
</dbReference>
<organism evidence="2 3">
    <name type="scientific">Panicum virgatum</name>
    <name type="common">Blackwell switchgrass</name>
    <dbReference type="NCBI Taxonomy" id="38727"/>
    <lineage>
        <taxon>Eukaryota</taxon>
        <taxon>Viridiplantae</taxon>
        <taxon>Streptophyta</taxon>
        <taxon>Embryophyta</taxon>
        <taxon>Tracheophyta</taxon>
        <taxon>Spermatophyta</taxon>
        <taxon>Magnoliopsida</taxon>
        <taxon>Liliopsida</taxon>
        <taxon>Poales</taxon>
        <taxon>Poaceae</taxon>
        <taxon>PACMAD clade</taxon>
        <taxon>Panicoideae</taxon>
        <taxon>Panicodae</taxon>
        <taxon>Paniceae</taxon>
        <taxon>Panicinae</taxon>
        <taxon>Panicum</taxon>
        <taxon>Panicum sect. Hiantes</taxon>
    </lineage>
</organism>